<reference evidence="2 3" key="1">
    <citation type="submission" date="2018-08" db="EMBL/GenBank/DDBJ databases">
        <title>Recombination of ecologically and evolutionarily significant loci maintains genetic cohesion in the Pseudomonas syringae species complex.</title>
        <authorList>
            <person name="Dillon M."/>
            <person name="Thakur S."/>
            <person name="Almeida R.N.D."/>
            <person name="Weir B.S."/>
            <person name="Guttman D.S."/>
        </authorList>
    </citation>
    <scope>NUCLEOTIDE SEQUENCE [LARGE SCALE GENOMIC DNA]</scope>
    <source>
        <strain evidence="2 3">ICMP 535</strain>
    </source>
</reference>
<evidence type="ECO:0000313" key="3">
    <source>
        <dbReference type="Proteomes" id="UP000279553"/>
    </source>
</evidence>
<gene>
    <name evidence="2" type="ORF">ALQ05_03826</name>
</gene>
<dbReference type="EMBL" id="RBRD01000246">
    <property type="protein sequence ID" value="RMQ33163.1"/>
    <property type="molecule type" value="Genomic_DNA"/>
</dbReference>
<dbReference type="AlphaFoldDB" id="A0A3M4KVJ0"/>
<dbReference type="InterPro" id="IPR000668">
    <property type="entry name" value="Peptidase_C1A_C"/>
</dbReference>
<dbReference type="Gene3D" id="3.90.70.10">
    <property type="entry name" value="Cysteine proteinases"/>
    <property type="match status" value="1"/>
</dbReference>
<dbReference type="GO" id="GO:0008234">
    <property type="term" value="F:cysteine-type peptidase activity"/>
    <property type="evidence" value="ECO:0007669"/>
    <property type="project" value="InterPro"/>
</dbReference>
<dbReference type="GO" id="GO:0006508">
    <property type="term" value="P:proteolysis"/>
    <property type="evidence" value="ECO:0007669"/>
    <property type="project" value="UniProtKB-KW"/>
</dbReference>
<dbReference type="InterPro" id="IPR025660">
    <property type="entry name" value="Pept_his_AS"/>
</dbReference>
<keyword evidence="2" id="KW-0645">Protease</keyword>
<dbReference type="RefSeq" id="WP_147470636.1">
    <property type="nucleotide sequence ID" value="NZ_RBRD01000246.1"/>
</dbReference>
<name>A0A3M4KVJ0_PSEA0</name>
<sequence length="121" mass="13648">REQHTRKYKAVSYQKVAQNLNQMKGCLAAGYPFVIGFSVYESFESKKVAQTGHAPMPGPHEKMLGGHCVLAVGYNDAHQHFILRNSWGTGWGMEGYFTLPYSYLLDENLSTDFWTIRVVAA</sequence>
<dbReference type="PROSITE" id="PS00639">
    <property type="entry name" value="THIOL_PROTEASE_HIS"/>
    <property type="match status" value="1"/>
</dbReference>
<feature type="domain" description="Peptidase C1A papain C-terminal" evidence="1">
    <location>
        <begin position="6"/>
        <end position="99"/>
    </location>
</feature>
<accession>A0A3M4KVJ0</accession>
<dbReference type="SUPFAM" id="SSF54001">
    <property type="entry name" value="Cysteine proteinases"/>
    <property type="match status" value="1"/>
</dbReference>
<keyword evidence="2" id="KW-0378">Hydrolase</keyword>
<feature type="non-terminal residue" evidence="2">
    <location>
        <position position="1"/>
    </location>
</feature>
<organism evidence="2 3">
    <name type="scientific">Pseudomonas amygdali pv. mori</name>
    <dbReference type="NCBI Taxonomy" id="34065"/>
    <lineage>
        <taxon>Bacteria</taxon>
        <taxon>Pseudomonadati</taxon>
        <taxon>Pseudomonadota</taxon>
        <taxon>Gammaproteobacteria</taxon>
        <taxon>Pseudomonadales</taxon>
        <taxon>Pseudomonadaceae</taxon>
        <taxon>Pseudomonas</taxon>
        <taxon>Pseudomonas amygdali</taxon>
    </lineage>
</organism>
<evidence type="ECO:0000259" key="1">
    <source>
        <dbReference type="Pfam" id="PF00112"/>
    </source>
</evidence>
<evidence type="ECO:0000313" key="2">
    <source>
        <dbReference type="EMBL" id="RMQ33163.1"/>
    </source>
</evidence>
<dbReference type="Pfam" id="PF00112">
    <property type="entry name" value="Peptidase_C1"/>
    <property type="match status" value="1"/>
</dbReference>
<protein>
    <submittedName>
        <fullName evidence="2">Papain cysteine protease protein</fullName>
    </submittedName>
</protein>
<proteinExistence type="predicted"/>
<comment type="caution">
    <text evidence="2">The sequence shown here is derived from an EMBL/GenBank/DDBJ whole genome shotgun (WGS) entry which is preliminary data.</text>
</comment>
<dbReference type="Proteomes" id="UP000279553">
    <property type="component" value="Unassembled WGS sequence"/>
</dbReference>
<dbReference type="InterPro" id="IPR038765">
    <property type="entry name" value="Papain-like_cys_pep_sf"/>
</dbReference>
<dbReference type="CDD" id="cd02619">
    <property type="entry name" value="Peptidase_C1"/>
    <property type="match status" value="1"/>
</dbReference>